<dbReference type="Proteomes" id="UP000727407">
    <property type="component" value="Unassembled WGS sequence"/>
</dbReference>
<dbReference type="EMBL" id="QNUK01000140">
    <property type="protein sequence ID" value="KAF5900286.1"/>
    <property type="molecule type" value="Genomic_DNA"/>
</dbReference>
<evidence type="ECO:0000313" key="3">
    <source>
        <dbReference type="Proteomes" id="UP000727407"/>
    </source>
</evidence>
<dbReference type="InterPro" id="IPR002999">
    <property type="entry name" value="Tudor"/>
</dbReference>
<proteinExistence type="predicted"/>
<sequence>MIVGQKERVRIAAAVQPGLFYCQLSSAANDLKEMSEKLAVMCESRNAGIKDKPGERLGLLCAIKGKDEKWHRGLVQCLPVNSQVRVVFVDYGYCESVKIENIFQLPSDFLLRPIMTFPCSLTCLVDKDSANQQLVLLREGLLGKELVITVDDVSKEKNVCSVTLSNVAEFTLIKTVQSKEVDKMASNVHQLGYIPTEATKDRISKNLVAFEDIQDGSVFEG</sequence>
<dbReference type="SUPFAM" id="SSF63748">
    <property type="entry name" value="Tudor/PWWP/MBT"/>
    <property type="match status" value="1"/>
</dbReference>
<dbReference type="PANTHER" id="PTHR22948:SF7">
    <property type="entry name" value="TUDOR DOMAIN-CONTAINING PROTEIN 15"/>
    <property type="match status" value="1"/>
</dbReference>
<feature type="non-terminal residue" evidence="2">
    <location>
        <position position="221"/>
    </location>
</feature>
<dbReference type="Gene3D" id="2.30.30.140">
    <property type="match status" value="1"/>
</dbReference>
<name>A0A8J4X3K4_CLAMG</name>
<dbReference type="AlphaFoldDB" id="A0A8J4X3K4"/>
<accession>A0A8J4X3K4</accession>
<reference evidence="2" key="1">
    <citation type="submission" date="2020-07" db="EMBL/GenBank/DDBJ databases">
        <title>Clarias magur genome sequencing, assembly and annotation.</title>
        <authorList>
            <person name="Kushwaha B."/>
            <person name="Kumar R."/>
            <person name="Das P."/>
            <person name="Joshi C.G."/>
            <person name="Kumar D."/>
            <person name="Nagpure N.S."/>
            <person name="Pandey M."/>
            <person name="Agarwal S."/>
            <person name="Srivastava S."/>
            <person name="Singh M."/>
            <person name="Sahoo L."/>
            <person name="Jayasankar P."/>
            <person name="Meher P.K."/>
            <person name="Koringa P.G."/>
            <person name="Iquebal M.A."/>
            <person name="Das S.P."/>
            <person name="Bit A."/>
            <person name="Patnaik S."/>
            <person name="Patel N."/>
            <person name="Shah T.M."/>
            <person name="Hinsu A."/>
            <person name="Jena J.K."/>
        </authorList>
    </citation>
    <scope>NUCLEOTIDE SEQUENCE</scope>
    <source>
        <strain evidence="2">CIFAMagur01</strain>
        <tissue evidence="2">Testis</tissue>
    </source>
</reference>
<dbReference type="Pfam" id="PF00567">
    <property type="entry name" value="TUDOR"/>
    <property type="match status" value="1"/>
</dbReference>
<feature type="domain" description="Tudor" evidence="1">
    <location>
        <begin position="54"/>
        <end position="112"/>
    </location>
</feature>
<keyword evidence="3" id="KW-1185">Reference proteome</keyword>
<organism evidence="2 3">
    <name type="scientific">Clarias magur</name>
    <name type="common">Asian catfish</name>
    <name type="synonym">Macropteronotus magur</name>
    <dbReference type="NCBI Taxonomy" id="1594786"/>
    <lineage>
        <taxon>Eukaryota</taxon>
        <taxon>Metazoa</taxon>
        <taxon>Chordata</taxon>
        <taxon>Craniata</taxon>
        <taxon>Vertebrata</taxon>
        <taxon>Euteleostomi</taxon>
        <taxon>Actinopterygii</taxon>
        <taxon>Neopterygii</taxon>
        <taxon>Teleostei</taxon>
        <taxon>Ostariophysi</taxon>
        <taxon>Siluriformes</taxon>
        <taxon>Clariidae</taxon>
        <taxon>Clarias</taxon>
    </lineage>
</organism>
<evidence type="ECO:0000313" key="2">
    <source>
        <dbReference type="EMBL" id="KAF5900286.1"/>
    </source>
</evidence>
<dbReference type="Gene3D" id="2.40.50.90">
    <property type="match status" value="1"/>
</dbReference>
<evidence type="ECO:0000259" key="1">
    <source>
        <dbReference type="PROSITE" id="PS50304"/>
    </source>
</evidence>
<dbReference type="PANTHER" id="PTHR22948">
    <property type="entry name" value="TUDOR DOMAIN CONTAINING PROTEIN"/>
    <property type="match status" value="1"/>
</dbReference>
<dbReference type="OrthoDB" id="9995375at2759"/>
<protein>
    <submittedName>
        <fullName evidence="2">Tudor domain-containing protein 15-like</fullName>
    </submittedName>
</protein>
<comment type="caution">
    <text evidence="2">The sequence shown here is derived from an EMBL/GenBank/DDBJ whole genome shotgun (WGS) entry which is preliminary data.</text>
</comment>
<dbReference type="InterPro" id="IPR050621">
    <property type="entry name" value="Tudor_domain_containing"/>
</dbReference>
<dbReference type="PROSITE" id="PS50304">
    <property type="entry name" value="TUDOR"/>
    <property type="match status" value="1"/>
</dbReference>
<gene>
    <name evidence="2" type="ORF">DAT39_010023</name>
</gene>
<dbReference type="InterPro" id="IPR035437">
    <property type="entry name" value="SNase_OB-fold_sf"/>
</dbReference>
<dbReference type="SMART" id="SM00333">
    <property type="entry name" value="TUDOR"/>
    <property type="match status" value="1"/>
</dbReference>